<organism evidence="1 2">
    <name type="scientific">Stachybotrys elegans</name>
    <dbReference type="NCBI Taxonomy" id="80388"/>
    <lineage>
        <taxon>Eukaryota</taxon>
        <taxon>Fungi</taxon>
        <taxon>Dikarya</taxon>
        <taxon>Ascomycota</taxon>
        <taxon>Pezizomycotina</taxon>
        <taxon>Sordariomycetes</taxon>
        <taxon>Hypocreomycetidae</taxon>
        <taxon>Hypocreales</taxon>
        <taxon>Stachybotryaceae</taxon>
        <taxon>Stachybotrys</taxon>
    </lineage>
</organism>
<dbReference type="OrthoDB" id="5326346at2759"/>
<evidence type="ECO:0008006" key="3">
    <source>
        <dbReference type="Google" id="ProtNLM"/>
    </source>
</evidence>
<comment type="caution">
    <text evidence="1">The sequence shown here is derived from an EMBL/GenBank/DDBJ whole genome shotgun (WGS) entry which is preliminary data.</text>
</comment>
<reference evidence="1" key="1">
    <citation type="journal article" date="2021" name="Nat. Commun.">
        <title>Genetic determinants of endophytism in the Arabidopsis root mycobiome.</title>
        <authorList>
            <person name="Mesny F."/>
            <person name="Miyauchi S."/>
            <person name="Thiergart T."/>
            <person name="Pickel B."/>
            <person name="Atanasova L."/>
            <person name="Karlsson M."/>
            <person name="Huettel B."/>
            <person name="Barry K.W."/>
            <person name="Haridas S."/>
            <person name="Chen C."/>
            <person name="Bauer D."/>
            <person name="Andreopoulos W."/>
            <person name="Pangilinan J."/>
            <person name="LaButti K."/>
            <person name="Riley R."/>
            <person name="Lipzen A."/>
            <person name="Clum A."/>
            <person name="Drula E."/>
            <person name="Henrissat B."/>
            <person name="Kohler A."/>
            <person name="Grigoriev I.V."/>
            <person name="Martin F.M."/>
            <person name="Hacquard S."/>
        </authorList>
    </citation>
    <scope>NUCLEOTIDE SEQUENCE</scope>
    <source>
        <strain evidence="1">MPI-CAGE-CH-0235</strain>
    </source>
</reference>
<keyword evidence="2" id="KW-1185">Reference proteome</keyword>
<dbReference type="Proteomes" id="UP000813444">
    <property type="component" value="Unassembled WGS sequence"/>
</dbReference>
<evidence type="ECO:0000313" key="2">
    <source>
        <dbReference type="Proteomes" id="UP000813444"/>
    </source>
</evidence>
<dbReference type="EMBL" id="JAGPNK010000048">
    <property type="protein sequence ID" value="KAH7302887.1"/>
    <property type="molecule type" value="Genomic_DNA"/>
</dbReference>
<evidence type="ECO:0000313" key="1">
    <source>
        <dbReference type="EMBL" id="KAH7302887.1"/>
    </source>
</evidence>
<sequence>MCVTEQTNVPTPEATSAFNVESVRGAASPIAKKEHQKPSPGSSVIIRHWNDLSLLSPFHGDGSATTVSFRVSPKHLSLASNVFRTMIQGPYKESIRNSCGLYEIQASEWDARCFFIMLNIIHGHNRDVPKLVTLEKLKQMAIIVNYYLCHEVVAFVVDIRIARLSTKLPTQFGDDSITWMFISQVFSNRRIWTSMATMAVQNSSGIIETDLPIPLSTLEHINLERRKIIDKLYNGLYDLVDRLLAGKEGCKAECSSMLLSSLLRQMHENGLRMDKLTNPWERMSIADVKRVMLDFHSPVWYSSNHTYTPHQCTVENKINDLLSGQKYLIAWHFFPLPSTWTEG</sequence>
<protein>
    <recommendedName>
        <fullName evidence="3">BTB domain-containing protein</fullName>
    </recommendedName>
</protein>
<dbReference type="InterPro" id="IPR011333">
    <property type="entry name" value="SKP1/BTB/POZ_sf"/>
</dbReference>
<proteinExistence type="predicted"/>
<dbReference type="AlphaFoldDB" id="A0A8K0WII0"/>
<dbReference type="Gene3D" id="3.30.710.10">
    <property type="entry name" value="Potassium Channel Kv1.1, Chain A"/>
    <property type="match status" value="1"/>
</dbReference>
<gene>
    <name evidence="1" type="ORF">B0I35DRAFT_365877</name>
</gene>
<name>A0A8K0WII0_9HYPO</name>
<accession>A0A8K0WII0</accession>